<name>A0A364MZS3_STELY</name>
<dbReference type="PANTHER" id="PTHR12133">
    <property type="entry name" value="TRNA (ADENINE(58)-N(1))-METHYLTRANSFERASE"/>
    <property type="match status" value="1"/>
</dbReference>
<feature type="region of interest" description="Disordered" evidence="8">
    <location>
        <begin position="426"/>
        <end position="474"/>
    </location>
</feature>
<dbReference type="InterPro" id="IPR014816">
    <property type="entry name" value="tRNA_MeTrfase_Gcd14"/>
</dbReference>
<evidence type="ECO:0000313" key="10">
    <source>
        <dbReference type="EMBL" id="RAR07598.1"/>
    </source>
</evidence>
<feature type="compositionally biased region" description="Acidic residues" evidence="8">
    <location>
        <begin position="457"/>
        <end position="467"/>
    </location>
</feature>
<dbReference type="Gene3D" id="3.40.50.150">
    <property type="entry name" value="Vaccinia Virus protein VP39"/>
    <property type="match status" value="1"/>
</dbReference>
<dbReference type="GO" id="GO:0030488">
    <property type="term" value="P:tRNA methylation"/>
    <property type="evidence" value="ECO:0007669"/>
    <property type="project" value="InterPro"/>
</dbReference>
<evidence type="ECO:0000256" key="1">
    <source>
        <dbReference type="ARBA" id="ARBA00012796"/>
    </source>
</evidence>
<dbReference type="SUPFAM" id="SSF53335">
    <property type="entry name" value="S-adenosyl-L-methionine-dependent methyltransferases"/>
    <property type="match status" value="1"/>
</dbReference>
<evidence type="ECO:0000256" key="6">
    <source>
        <dbReference type="ARBA" id="ARBA00022694"/>
    </source>
</evidence>
<evidence type="ECO:0000259" key="9">
    <source>
        <dbReference type="Pfam" id="PF08704"/>
    </source>
</evidence>
<dbReference type="Proteomes" id="UP000249619">
    <property type="component" value="Unassembled WGS sequence"/>
</dbReference>
<proteinExistence type="predicted"/>
<feature type="region of interest" description="Disordered" evidence="8">
    <location>
        <begin position="1"/>
        <end position="30"/>
    </location>
</feature>
<dbReference type="EMBL" id="QGDH01000098">
    <property type="protein sequence ID" value="RAR07598.1"/>
    <property type="molecule type" value="Genomic_DNA"/>
</dbReference>
<dbReference type="InterPro" id="IPR049470">
    <property type="entry name" value="TRM61_C"/>
</dbReference>
<evidence type="ECO:0000256" key="5">
    <source>
        <dbReference type="ARBA" id="ARBA00022691"/>
    </source>
</evidence>
<dbReference type="GO" id="GO:0160107">
    <property type="term" value="F:tRNA (adenine(58)-N1)-methyltransferase activity"/>
    <property type="evidence" value="ECO:0007669"/>
    <property type="project" value="UniProtKB-EC"/>
</dbReference>
<feature type="compositionally biased region" description="Gly residues" evidence="8">
    <location>
        <begin position="1"/>
        <end position="12"/>
    </location>
</feature>
<evidence type="ECO:0000313" key="11">
    <source>
        <dbReference type="Proteomes" id="UP000249619"/>
    </source>
</evidence>
<sequence length="503" mass="55230">MQSELGGGGGEQVGQTITSNAKTRDASTRIRRPPASIRSAVLGVLPAISARFALRRSHHLRICTSFLVQNHAPLAPPPPAPAPSRAAVAHSAFHHQPRLTSQFPRQDVRFSRPDAAHNPIEGDLVLLREKRDTHDGRLVKLQASKSTGTHRGVIQHSDIIGRQPRQIIQSNKGASYRVIDPTLAEYVRLTPRLVTPIYPSDTNLIVSLLDIHVDRPSTGLNTEPPFEILEAGTGHGALTLHLSRAIHAGNPPIPSAPSYTGSQDEPEDAVYLGESVSDLQDSYLESWKQNRRAIVHTLDISSKHSQHAKKIVQGFRHGIYAGNVDFHVGDVSDWIAKQQASRRTQQPFLNHVFLDLPNATAHLANIAPALHVNGLLAVFNPSITQIAECVEAIREQKMPYILDQVIELGAGTIREWDVRAVKPRATLKKADAEQPSESSTSESPDSESEQAARDSELEQDLDREEEDKWAMVCRPKAGQQVVGGGFLGLWRRMEKVSPKEGAE</sequence>
<dbReference type="STRING" id="183478.A0A364MZS3"/>
<keyword evidence="5" id="KW-0949">S-adenosyl-L-methionine</keyword>
<comment type="caution">
    <text evidence="10">The sequence shown here is derived from an EMBL/GenBank/DDBJ whole genome shotgun (WGS) entry which is preliminary data.</text>
</comment>
<evidence type="ECO:0000256" key="7">
    <source>
        <dbReference type="ARBA" id="ARBA00033309"/>
    </source>
</evidence>
<keyword evidence="3 10" id="KW-0489">Methyltransferase</keyword>
<feature type="domain" description="tRNA (adenine(58)-N(1))-methyltransferase catalytic subunit TRM61 C-terminal" evidence="9">
    <location>
        <begin position="303"/>
        <end position="457"/>
    </location>
</feature>
<organism evidence="10 11">
    <name type="scientific">Stemphylium lycopersici</name>
    <name type="common">Tomato gray leaf spot disease fungus</name>
    <name type="synonym">Thyrospora lycopersici</name>
    <dbReference type="NCBI Taxonomy" id="183478"/>
    <lineage>
        <taxon>Eukaryota</taxon>
        <taxon>Fungi</taxon>
        <taxon>Dikarya</taxon>
        <taxon>Ascomycota</taxon>
        <taxon>Pezizomycotina</taxon>
        <taxon>Dothideomycetes</taxon>
        <taxon>Pleosporomycetidae</taxon>
        <taxon>Pleosporales</taxon>
        <taxon>Pleosporineae</taxon>
        <taxon>Pleosporaceae</taxon>
        <taxon>Stemphylium</taxon>
    </lineage>
</organism>
<keyword evidence="11" id="KW-1185">Reference proteome</keyword>
<evidence type="ECO:0000256" key="8">
    <source>
        <dbReference type="SAM" id="MobiDB-lite"/>
    </source>
</evidence>
<evidence type="ECO:0000256" key="4">
    <source>
        <dbReference type="ARBA" id="ARBA00022679"/>
    </source>
</evidence>
<dbReference type="InterPro" id="IPR029063">
    <property type="entry name" value="SAM-dependent_MTases_sf"/>
</dbReference>
<dbReference type="Gene3D" id="3.10.330.20">
    <property type="match status" value="1"/>
</dbReference>
<dbReference type="PROSITE" id="PS51620">
    <property type="entry name" value="SAM_TRM61"/>
    <property type="match status" value="1"/>
</dbReference>
<gene>
    <name evidence="10" type="ORF">DDE83_006402</name>
</gene>
<evidence type="ECO:0000256" key="2">
    <source>
        <dbReference type="ARBA" id="ARBA00015963"/>
    </source>
</evidence>
<dbReference type="EC" id="2.1.1.220" evidence="1"/>
<protein>
    <recommendedName>
        <fullName evidence="2">tRNA (adenine(58)-N(1))-methyltransferase catalytic subunit TRM61</fullName>
        <ecNumber evidence="1">2.1.1.220</ecNumber>
    </recommendedName>
    <alternativeName>
        <fullName evidence="7">tRNA(m1A58)-methyltransferase subunit TRM61</fullName>
    </alternativeName>
</protein>
<dbReference type="GO" id="GO:0005739">
    <property type="term" value="C:mitochondrion"/>
    <property type="evidence" value="ECO:0007669"/>
    <property type="project" value="TreeGrafter"/>
</dbReference>
<dbReference type="GO" id="GO:0031515">
    <property type="term" value="C:tRNA (m1A) methyltransferase complex"/>
    <property type="evidence" value="ECO:0007669"/>
    <property type="project" value="InterPro"/>
</dbReference>
<keyword evidence="6" id="KW-0819">tRNA processing</keyword>
<keyword evidence="4 10" id="KW-0808">Transferase</keyword>
<accession>A0A364MZS3</accession>
<reference evidence="11" key="1">
    <citation type="submission" date="2018-05" db="EMBL/GenBank/DDBJ databases">
        <title>Draft genome sequence of Stemphylium lycopersici strain CIDEFI 213.</title>
        <authorList>
            <person name="Medina R."/>
            <person name="Franco M.E.E."/>
            <person name="Lucentini C.G."/>
            <person name="Saparrat M.C.N."/>
            <person name="Balatti P.A."/>
        </authorList>
    </citation>
    <scope>NUCLEOTIDE SEQUENCE [LARGE SCALE GENOMIC DNA]</scope>
    <source>
        <strain evidence="11">CIDEFI 213</strain>
    </source>
</reference>
<feature type="compositionally biased region" description="Low complexity" evidence="8">
    <location>
        <begin position="433"/>
        <end position="443"/>
    </location>
</feature>
<dbReference type="AlphaFoldDB" id="A0A364MZS3"/>
<dbReference type="PANTHER" id="PTHR12133:SF1">
    <property type="entry name" value="TRNA (ADENINE(58)-N(1))-METHYLTRANSFERASE, MITOCHONDRIAL"/>
    <property type="match status" value="1"/>
</dbReference>
<evidence type="ECO:0000256" key="3">
    <source>
        <dbReference type="ARBA" id="ARBA00022603"/>
    </source>
</evidence>
<dbReference type="Pfam" id="PF08704">
    <property type="entry name" value="GCD14"/>
    <property type="match status" value="1"/>
</dbReference>